<proteinExistence type="predicted"/>
<dbReference type="EMBL" id="OX596099">
    <property type="protein sequence ID" value="CAM9692116.1"/>
    <property type="molecule type" value="Genomic_DNA"/>
</dbReference>
<reference evidence="1" key="2">
    <citation type="submission" date="2025-03" db="EMBL/GenBank/DDBJ databases">
        <authorList>
            <consortium name="ELIXIR-Norway"/>
            <consortium name="Elixir Norway"/>
        </authorList>
    </citation>
    <scope>NUCLEOTIDE SEQUENCE</scope>
</reference>
<evidence type="ECO:0000313" key="1">
    <source>
        <dbReference type="EMBL" id="CAM9692116.1"/>
    </source>
</evidence>
<reference evidence="1" key="1">
    <citation type="submission" date="2023-05" db="EMBL/GenBank/DDBJ databases">
        <authorList>
            <consortium name="ELIXIR-Norway"/>
        </authorList>
    </citation>
    <scope>NUCLEOTIDE SEQUENCE</scope>
</reference>
<accession>A0AC59YHF7</accession>
<dbReference type="Proteomes" id="UP001162501">
    <property type="component" value="Chromosome 15"/>
</dbReference>
<protein>
    <submittedName>
        <fullName evidence="1">Uncharacterized protein</fullName>
    </submittedName>
</protein>
<name>A0AC59YHF7_RANTA</name>
<sequence length="85" mass="9299">MVLPEGTVPPSDHSLPRSLSPIDNISGGWFRVWSVMPGVVSYAKGGVRQRSRESRPARAGEEGEESRDPRLQTSVRCAPPRKEGT</sequence>
<organism evidence="1 2">
    <name type="scientific">Rangifer tarandus platyrhynchus</name>
    <name type="common">Svalbard reindeer</name>
    <dbReference type="NCBI Taxonomy" id="3082113"/>
    <lineage>
        <taxon>Eukaryota</taxon>
        <taxon>Metazoa</taxon>
        <taxon>Chordata</taxon>
        <taxon>Craniata</taxon>
        <taxon>Vertebrata</taxon>
        <taxon>Euteleostomi</taxon>
        <taxon>Mammalia</taxon>
        <taxon>Eutheria</taxon>
        <taxon>Laurasiatheria</taxon>
        <taxon>Artiodactyla</taxon>
        <taxon>Ruminantia</taxon>
        <taxon>Pecora</taxon>
        <taxon>Cervidae</taxon>
        <taxon>Odocoileinae</taxon>
        <taxon>Rangifer</taxon>
    </lineage>
</organism>
<gene>
    <name evidence="1" type="ORF">MRATA1EN22A_LOCUS6102</name>
</gene>
<evidence type="ECO:0000313" key="2">
    <source>
        <dbReference type="Proteomes" id="UP001162501"/>
    </source>
</evidence>